<evidence type="ECO:0000313" key="7">
    <source>
        <dbReference type="Proteomes" id="UP000588098"/>
    </source>
</evidence>
<dbReference type="Gene3D" id="6.10.250.690">
    <property type="match status" value="1"/>
</dbReference>
<dbReference type="InterPro" id="IPR039420">
    <property type="entry name" value="WalR-like"/>
</dbReference>
<dbReference type="InterPro" id="IPR016032">
    <property type="entry name" value="Sig_transdc_resp-reg_C-effctor"/>
</dbReference>
<dbReference type="GO" id="GO:0006355">
    <property type="term" value="P:regulation of DNA-templated transcription"/>
    <property type="evidence" value="ECO:0007669"/>
    <property type="project" value="InterPro"/>
</dbReference>
<dbReference type="GO" id="GO:0005829">
    <property type="term" value="C:cytosol"/>
    <property type="evidence" value="ECO:0007669"/>
    <property type="project" value="TreeGrafter"/>
</dbReference>
<dbReference type="PANTHER" id="PTHR48111:SF36">
    <property type="entry name" value="TRANSCRIPTIONAL REGULATORY PROTEIN CUTR"/>
    <property type="match status" value="1"/>
</dbReference>
<dbReference type="InterPro" id="IPR001789">
    <property type="entry name" value="Sig_transdc_resp-reg_receiver"/>
</dbReference>
<dbReference type="SUPFAM" id="SSF52172">
    <property type="entry name" value="CheY-like"/>
    <property type="match status" value="1"/>
</dbReference>
<evidence type="ECO:0000256" key="3">
    <source>
        <dbReference type="PROSITE-ProRule" id="PRU01091"/>
    </source>
</evidence>
<evidence type="ECO:0000256" key="2">
    <source>
        <dbReference type="PROSITE-ProRule" id="PRU00169"/>
    </source>
</evidence>
<dbReference type="InterPro" id="IPR036388">
    <property type="entry name" value="WH-like_DNA-bd_sf"/>
</dbReference>
<dbReference type="Gene3D" id="3.40.50.2300">
    <property type="match status" value="1"/>
</dbReference>
<dbReference type="SMART" id="SM00862">
    <property type="entry name" value="Trans_reg_C"/>
    <property type="match status" value="1"/>
</dbReference>
<feature type="domain" description="OmpR/PhoB-type" evidence="5">
    <location>
        <begin position="129"/>
        <end position="224"/>
    </location>
</feature>
<reference evidence="6 7" key="1">
    <citation type="submission" date="2020-08" db="EMBL/GenBank/DDBJ databases">
        <title>Genomic Encyclopedia of Type Strains, Phase III (KMG-III): the genomes of soil and plant-associated and newly described type strains.</title>
        <authorList>
            <person name="Whitman W."/>
        </authorList>
    </citation>
    <scope>NUCLEOTIDE SEQUENCE [LARGE SCALE GENOMIC DNA]</scope>
    <source>
        <strain evidence="6 7">CECT 8305</strain>
    </source>
</reference>
<gene>
    <name evidence="6" type="ORF">FHS42_005827</name>
</gene>
<dbReference type="Pfam" id="PF00486">
    <property type="entry name" value="Trans_reg_C"/>
    <property type="match status" value="1"/>
</dbReference>
<dbReference type="Gene3D" id="1.10.10.10">
    <property type="entry name" value="Winged helix-like DNA-binding domain superfamily/Winged helix DNA-binding domain"/>
    <property type="match status" value="1"/>
</dbReference>
<proteinExistence type="predicted"/>
<feature type="DNA-binding region" description="OmpR/PhoB-type" evidence="3">
    <location>
        <begin position="129"/>
        <end position="224"/>
    </location>
</feature>
<accession>A0A7W9QEM8</accession>
<sequence length="226" mass="25383">MRILLIEDDPDLSELLGLGLRNESYAVDLATTYAYAEELLRVTAYDLACFDLGLPDGDGLELIRRVAREPQLHRPRRSLVLTARDAVASRVAGLDAGADDYLVKPFHFEELVARVRALLRRGDSDDGHGSTLILGELTLDLATRRAWRAGVELRLTDREFSLLRYFMHHPGEVLSAENLLEHVWDAHANPFTASVRVILSRLRRKLGEPALIVTLTKVGYQLKVHP</sequence>
<evidence type="ECO:0000313" key="6">
    <source>
        <dbReference type="EMBL" id="MBB5938736.1"/>
    </source>
</evidence>
<dbReference type="Proteomes" id="UP000588098">
    <property type="component" value="Unassembled WGS sequence"/>
</dbReference>
<name>A0A7W9QEM8_9ACTN</name>
<dbReference type="PANTHER" id="PTHR48111">
    <property type="entry name" value="REGULATOR OF RPOS"/>
    <property type="match status" value="1"/>
</dbReference>
<dbReference type="SMART" id="SM00448">
    <property type="entry name" value="REC"/>
    <property type="match status" value="1"/>
</dbReference>
<evidence type="ECO:0000256" key="1">
    <source>
        <dbReference type="ARBA" id="ARBA00023125"/>
    </source>
</evidence>
<dbReference type="GO" id="GO:0000976">
    <property type="term" value="F:transcription cis-regulatory region binding"/>
    <property type="evidence" value="ECO:0007669"/>
    <property type="project" value="TreeGrafter"/>
</dbReference>
<feature type="domain" description="Response regulatory" evidence="4">
    <location>
        <begin position="2"/>
        <end position="119"/>
    </location>
</feature>
<evidence type="ECO:0000259" key="4">
    <source>
        <dbReference type="PROSITE" id="PS50110"/>
    </source>
</evidence>
<dbReference type="RefSeq" id="WP_184576729.1">
    <property type="nucleotide sequence ID" value="NZ_JACHJL010000018.1"/>
</dbReference>
<dbReference type="SUPFAM" id="SSF46894">
    <property type="entry name" value="C-terminal effector domain of the bipartite response regulators"/>
    <property type="match status" value="1"/>
</dbReference>
<dbReference type="PROSITE" id="PS50110">
    <property type="entry name" value="RESPONSE_REGULATORY"/>
    <property type="match status" value="1"/>
</dbReference>
<organism evidence="6 7">
    <name type="scientific">Streptomyces zagrosensis</name>
    <dbReference type="NCBI Taxonomy" id="1042984"/>
    <lineage>
        <taxon>Bacteria</taxon>
        <taxon>Bacillati</taxon>
        <taxon>Actinomycetota</taxon>
        <taxon>Actinomycetes</taxon>
        <taxon>Kitasatosporales</taxon>
        <taxon>Streptomycetaceae</taxon>
        <taxon>Streptomyces</taxon>
    </lineage>
</organism>
<dbReference type="InterPro" id="IPR011006">
    <property type="entry name" value="CheY-like_superfamily"/>
</dbReference>
<keyword evidence="7" id="KW-1185">Reference proteome</keyword>
<dbReference type="CDD" id="cd00383">
    <property type="entry name" value="trans_reg_C"/>
    <property type="match status" value="1"/>
</dbReference>
<feature type="modified residue" description="4-aspartylphosphate" evidence="2">
    <location>
        <position position="51"/>
    </location>
</feature>
<dbReference type="EMBL" id="JACHJL010000018">
    <property type="protein sequence ID" value="MBB5938736.1"/>
    <property type="molecule type" value="Genomic_DNA"/>
</dbReference>
<dbReference type="GO" id="GO:0000156">
    <property type="term" value="F:phosphorelay response regulator activity"/>
    <property type="evidence" value="ECO:0007669"/>
    <property type="project" value="TreeGrafter"/>
</dbReference>
<comment type="caution">
    <text evidence="6">The sequence shown here is derived from an EMBL/GenBank/DDBJ whole genome shotgun (WGS) entry which is preliminary data.</text>
</comment>
<dbReference type="PROSITE" id="PS51755">
    <property type="entry name" value="OMPR_PHOB"/>
    <property type="match status" value="1"/>
</dbReference>
<protein>
    <submittedName>
        <fullName evidence="6">DNA-binding response OmpR family regulator</fullName>
    </submittedName>
</protein>
<dbReference type="AlphaFoldDB" id="A0A7W9QEM8"/>
<keyword evidence="1 3" id="KW-0238">DNA-binding</keyword>
<dbReference type="GO" id="GO:0032993">
    <property type="term" value="C:protein-DNA complex"/>
    <property type="evidence" value="ECO:0007669"/>
    <property type="project" value="TreeGrafter"/>
</dbReference>
<keyword evidence="2" id="KW-0597">Phosphoprotein</keyword>
<dbReference type="InterPro" id="IPR001867">
    <property type="entry name" value="OmpR/PhoB-type_DNA-bd"/>
</dbReference>
<evidence type="ECO:0000259" key="5">
    <source>
        <dbReference type="PROSITE" id="PS51755"/>
    </source>
</evidence>
<dbReference type="Pfam" id="PF00072">
    <property type="entry name" value="Response_reg"/>
    <property type="match status" value="1"/>
</dbReference>